<evidence type="ECO:0000256" key="3">
    <source>
        <dbReference type="ARBA" id="ARBA00022989"/>
    </source>
</evidence>
<feature type="transmembrane region" description="Helical" evidence="5">
    <location>
        <begin position="205"/>
        <end position="225"/>
    </location>
</feature>
<evidence type="ECO:0000313" key="8">
    <source>
        <dbReference type="Proteomes" id="UP000813385"/>
    </source>
</evidence>
<feature type="transmembrane region" description="Helical" evidence="5">
    <location>
        <begin position="487"/>
        <end position="509"/>
    </location>
</feature>
<comment type="caution">
    <text evidence="7">The sequence shown here is derived from an EMBL/GenBank/DDBJ whole genome shotgun (WGS) entry which is preliminary data.</text>
</comment>
<feature type="domain" description="Major facilitator superfamily (MFS) profile" evidence="6">
    <location>
        <begin position="51"/>
        <end position="521"/>
    </location>
</feature>
<feature type="transmembrane region" description="Helical" evidence="5">
    <location>
        <begin position="358"/>
        <end position="381"/>
    </location>
</feature>
<evidence type="ECO:0000256" key="4">
    <source>
        <dbReference type="ARBA" id="ARBA00023136"/>
    </source>
</evidence>
<evidence type="ECO:0000259" key="6">
    <source>
        <dbReference type="PROSITE" id="PS50850"/>
    </source>
</evidence>
<feature type="transmembrane region" description="Helical" evidence="5">
    <location>
        <begin position="393"/>
        <end position="414"/>
    </location>
</feature>
<feature type="transmembrane region" description="Helical" evidence="5">
    <location>
        <begin position="117"/>
        <end position="133"/>
    </location>
</feature>
<dbReference type="GO" id="GO:0005886">
    <property type="term" value="C:plasma membrane"/>
    <property type="evidence" value="ECO:0007669"/>
    <property type="project" value="TreeGrafter"/>
</dbReference>
<dbReference type="SUPFAM" id="SSF103473">
    <property type="entry name" value="MFS general substrate transporter"/>
    <property type="match status" value="1"/>
</dbReference>
<dbReference type="InterPro" id="IPR036259">
    <property type="entry name" value="MFS_trans_sf"/>
</dbReference>
<proteinExistence type="predicted"/>
<keyword evidence="8" id="KW-1185">Reference proteome</keyword>
<dbReference type="PANTHER" id="PTHR23502">
    <property type="entry name" value="MAJOR FACILITATOR SUPERFAMILY"/>
    <property type="match status" value="1"/>
</dbReference>
<dbReference type="Pfam" id="PF07690">
    <property type="entry name" value="MFS_1"/>
    <property type="match status" value="1"/>
</dbReference>
<evidence type="ECO:0000313" key="7">
    <source>
        <dbReference type="EMBL" id="KAH7347306.1"/>
    </source>
</evidence>
<evidence type="ECO:0000256" key="1">
    <source>
        <dbReference type="ARBA" id="ARBA00004141"/>
    </source>
</evidence>
<feature type="transmembrane region" description="Helical" evidence="5">
    <location>
        <begin position="139"/>
        <end position="158"/>
    </location>
</feature>
<feature type="transmembrane region" description="Helical" evidence="5">
    <location>
        <begin position="92"/>
        <end position="110"/>
    </location>
</feature>
<sequence length="530" mass="57656">MSANGTSPPPGTVPLMQYEGALDSVEFLLSPVPSSDPNEPLNWSRTRKYLNYILVTAVTIVTFTNLSVQTVFWQQMTGDLNVTIEQLTHAQSAQLAGLAVGCIFFIPFTVKYGRRSTYLASTAVLAAASWWTARMESYAELIITAFISGLAGAVNETVVQMTISDMFFVHQRGSANAVYFIAVMVGSFLTPMAAGAQAATQGWRWSYYALSIALTGLFFVFVVLFEETKYIPVTLGARDGVPQEVDDNEFAKAAEDAKKDPSADLEAIKSNLASDEHIPLNTYRQRLRLVTKTSESLIRTAILPVRVISLPHVAFTALQFASGVCWLVLYLTATSVIFSMPPYNFSTAGVGYMNLGPLVGNVLGSIYGGPFADWLVVRLARRNGGIFEPEMRLYPLILTVITMAGGLVMFGVTADRGMHWIYPSVGGAFFAFGLGANGDISFTLVIDTYRELTAEAFVGIAFIRNAGAVGIPSALVPWMTSMGISNMFITIGGIAFGVGALFVPLAIWGKRIRIALAPRYHRLVEQRQKN</sequence>
<dbReference type="PROSITE" id="PS50850">
    <property type="entry name" value="MFS"/>
    <property type="match status" value="1"/>
</dbReference>
<evidence type="ECO:0000256" key="5">
    <source>
        <dbReference type="SAM" id="Phobius"/>
    </source>
</evidence>
<gene>
    <name evidence="7" type="ORF">B0T11DRAFT_291122</name>
</gene>
<dbReference type="OrthoDB" id="5215911at2759"/>
<organism evidence="7 8">
    <name type="scientific">Plectosphaerella cucumerina</name>
    <dbReference type="NCBI Taxonomy" id="40658"/>
    <lineage>
        <taxon>Eukaryota</taxon>
        <taxon>Fungi</taxon>
        <taxon>Dikarya</taxon>
        <taxon>Ascomycota</taxon>
        <taxon>Pezizomycotina</taxon>
        <taxon>Sordariomycetes</taxon>
        <taxon>Hypocreomycetidae</taxon>
        <taxon>Glomerellales</taxon>
        <taxon>Plectosphaerellaceae</taxon>
        <taxon>Plectosphaerella</taxon>
    </lineage>
</organism>
<dbReference type="AlphaFoldDB" id="A0A8K0T4B4"/>
<name>A0A8K0T4B4_9PEZI</name>
<keyword evidence="2 5" id="KW-0812">Transmembrane</keyword>
<keyword evidence="4 5" id="KW-0472">Membrane</keyword>
<protein>
    <submittedName>
        <fullName evidence="7">Major facilitator superfamily domain-containing protein</fullName>
    </submittedName>
</protein>
<dbReference type="EMBL" id="JAGPXD010000007">
    <property type="protein sequence ID" value="KAH7347306.1"/>
    <property type="molecule type" value="Genomic_DNA"/>
</dbReference>
<feature type="transmembrane region" description="Helical" evidence="5">
    <location>
        <begin position="452"/>
        <end position="475"/>
    </location>
</feature>
<dbReference type="Proteomes" id="UP000813385">
    <property type="component" value="Unassembled WGS sequence"/>
</dbReference>
<dbReference type="Gene3D" id="1.20.1250.20">
    <property type="entry name" value="MFS general substrate transporter like domains"/>
    <property type="match status" value="1"/>
</dbReference>
<comment type="subcellular location">
    <subcellularLocation>
        <location evidence="1">Membrane</location>
        <topology evidence="1">Multi-pass membrane protein</topology>
    </subcellularLocation>
</comment>
<dbReference type="GO" id="GO:0022857">
    <property type="term" value="F:transmembrane transporter activity"/>
    <property type="evidence" value="ECO:0007669"/>
    <property type="project" value="InterPro"/>
</dbReference>
<evidence type="ECO:0000256" key="2">
    <source>
        <dbReference type="ARBA" id="ARBA00022692"/>
    </source>
</evidence>
<dbReference type="InterPro" id="IPR020846">
    <property type="entry name" value="MFS_dom"/>
</dbReference>
<keyword evidence="3 5" id="KW-1133">Transmembrane helix</keyword>
<feature type="transmembrane region" description="Helical" evidence="5">
    <location>
        <begin position="420"/>
        <end position="440"/>
    </location>
</feature>
<feature type="transmembrane region" description="Helical" evidence="5">
    <location>
        <begin position="313"/>
        <end position="338"/>
    </location>
</feature>
<dbReference type="PANTHER" id="PTHR23502:SF50">
    <property type="entry name" value="TRANSPORTER, PUTATIVE (AFU_ORTHOLOGUE AFUA_5G00430)-RELATED"/>
    <property type="match status" value="1"/>
</dbReference>
<accession>A0A8K0T4B4</accession>
<dbReference type="InterPro" id="IPR011701">
    <property type="entry name" value="MFS"/>
</dbReference>
<feature type="transmembrane region" description="Helical" evidence="5">
    <location>
        <begin position="178"/>
        <end position="199"/>
    </location>
</feature>
<feature type="transmembrane region" description="Helical" evidence="5">
    <location>
        <begin position="49"/>
        <end position="72"/>
    </location>
</feature>
<reference evidence="7" key="1">
    <citation type="journal article" date="2021" name="Nat. Commun.">
        <title>Genetic determinants of endophytism in the Arabidopsis root mycobiome.</title>
        <authorList>
            <person name="Mesny F."/>
            <person name="Miyauchi S."/>
            <person name="Thiergart T."/>
            <person name="Pickel B."/>
            <person name="Atanasova L."/>
            <person name="Karlsson M."/>
            <person name="Huettel B."/>
            <person name="Barry K.W."/>
            <person name="Haridas S."/>
            <person name="Chen C."/>
            <person name="Bauer D."/>
            <person name="Andreopoulos W."/>
            <person name="Pangilinan J."/>
            <person name="LaButti K."/>
            <person name="Riley R."/>
            <person name="Lipzen A."/>
            <person name="Clum A."/>
            <person name="Drula E."/>
            <person name="Henrissat B."/>
            <person name="Kohler A."/>
            <person name="Grigoriev I.V."/>
            <person name="Martin F.M."/>
            <person name="Hacquard S."/>
        </authorList>
    </citation>
    <scope>NUCLEOTIDE SEQUENCE</scope>
    <source>
        <strain evidence="7">MPI-CAGE-AT-0016</strain>
    </source>
</reference>